<proteinExistence type="predicted"/>
<reference evidence="2" key="1">
    <citation type="journal article" date="2023" name="Science">
        <title>Genome structures resolve the early diversification of teleost fishes.</title>
        <authorList>
            <person name="Parey E."/>
            <person name="Louis A."/>
            <person name="Montfort J."/>
            <person name="Bouchez O."/>
            <person name="Roques C."/>
            <person name="Iampietro C."/>
            <person name="Lluch J."/>
            <person name="Castinel A."/>
            <person name="Donnadieu C."/>
            <person name="Desvignes T."/>
            <person name="Floi Bucao C."/>
            <person name="Jouanno E."/>
            <person name="Wen M."/>
            <person name="Mejri S."/>
            <person name="Dirks R."/>
            <person name="Jansen H."/>
            <person name="Henkel C."/>
            <person name="Chen W.J."/>
            <person name="Zahm M."/>
            <person name="Cabau C."/>
            <person name="Klopp C."/>
            <person name="Thompson A.W."/>
            <person name="Robinson-Rechavi M."/>
            <person name="Braasch I."/>
            <person name="Lecointre G."/>
            <person name="Bobe J."/>
            <person name="Postlethwait J.H."/>
            <person name="Berthelot C."/>
            <person name="Roest Crollius H."/>
            <person name="Guiguen Y."/>
        </authorList>
    </citation>
    <scope>NUCLEOTIDE SEQUENCE</scope>
    <source>
        <strain evidence="2">NC1722</strain>
    </source>
</reference>
<name>A0AAD7WPL8_9TELE</name>
<feature type="compositionally biased region" description="Polar residues" evidence="1">
    <location>
        <begin position="46"/>
        <end position="71"/>
    </location>
</feature>
<sequence>MPHGGARPVNPECLEINAQPILVFQTLRFSSVERMRETLRFHAFQSRRSSQSTQGDKQSVTARQKDSSTLLQHLDTNVLQTDQQKCGWSSSGGPTPAALIPSLYHQHGSPDQHTPHSTVPTRQGPTPCCPLLTARSGEAQLNTWHCGEPCHFQMRGGNISDPATLLISVPNTTVHTASCEEDKGTTRTSV</sequence>
<feature type="region of interest" description="Disordered" evidence="1">
    <location>
        <begin position="43"/>
        <end position="71"/>
    </location>
</feature>
<dbReference type="Proteomes" id="UP001221898">
    <property type="component" value="Unassembled WGS sequence"/>
</dbReference>
<organism evidence="2 3">
    <name type="scientific">Aldrovandia affinis</name>
    <dbReference type="NCBI Taxonomy" id="143900"/>
    <lineage>
        <taxon>Eukaryota</taxon>
        <taxon>Metazoa</taxon>
        <taxon>Chordata</taxon>
        <taxon>Craniata</taxon>
        <taxon>Vertebrata</taxon>
        <taxon>Euteleostomi</taxon>
        <taxon>Actinopterygii</taxon>
        <taxon>Neopterygii</taxon>
        <taxon>Teleostei</taxon>
        <taxon>Notacanthiformes</taxon>
        <taxon>Halosauridae</taxon>
        <taxon>Aldrovandia</taxon>
    </lineage>
</organism>
<keyword evidence="3" id="KW-1185">Reference proteome</keyword>
<accession>A0AAD7WPL8</accession>
<gene>
    <name evidence="2" type="ORF">AAFF_G00331430</name>
</gene>
<dbReference type="AlphaFoldDB" id="A0AAD7WPL8"/>
<feature type="region of interest" description="Disordered" evidence="1">
    <location>
        <begin position="85"/>
        <end position="122"/>
    </location>
</feature>
<protein>
    <submittedName>
        <fullName evidence="2">Uncharacterized protein</fullName>
    </submittedName>
</protein>
<comment type="caution">
    <text evidence="2">The sequence shown here is derived from an EMBL/GenBank/DDBJ whole genome shotgun (WGS) entry which is preliminary data.</text>
</comment>
<evidence type="ECO:0000313" key="2">
    <source>
        <dbReference type="EMBL" id="KAJ8404756.1"/>
    </source>
</evidence>
<evidence type="ECO:0000256" key="1">
    <source>
        <dbReference type="SAM" id="MobiDB-lite"/>
    </source>
</evidence>
<dbReference type="EMBL" id="JAINUG010000051">
    <property type="protein sequence ID" value="KAJ8404756.1"/>
    <property type="molecule type" value="Genomic_DNA"/>
</dbReference>
<evidence type="ECO:0000313" key="3">
    <source>
        <dbReference type="Proteomes" id="UP001221898"/>
    </source>
</evidence>